<accession>A0A250XMN4</accession>
<dbReference type="EMBL" id="BEGY01000123">
    <property type="protein sequence ID" value="GAX84355.1"/>
    <property type="molecule type" value="Genomic_DNA"/>
</dbReference>
<dbReference type="AlphaFoldDB" id="A0A250XMN4"/>
<reference evidence="2 3" key="1">
    <citation type="submission" date="2017-08" db="EMBL/GenBank/DDBJ databases">
        <title>Acidophilic green algal genome provides insights into adaptation to an acidic environment.</title>
        <authorList>
            <person name="Hirooka S."/>
            <person name="Hirose Y."/>
            <person name="Kanesaki Y."/>
            <person name="Higuchi S."/>
            <person name="Fujiwara T."/>
            <person name="Onuma R."/>
            <person name="Era A."/>
            <person name="Ohbayashi R."/>
            <person name="Uzuka A."/>
            <person name="Nozaki H."/>
            <person name="Yoshikawa H."/>
            <person name="Miyagishima S.Y."/>
        </authorList>
    </citation>
    <scope>NUCLEOTIDE SEQUENCE [LARGE SCALE GENOMIC DNA]</scope>
    <source>
        <strain evidence="2 3">NIES-2499</strain>
    </source>
</reference>
<organism evidence="2 3">
    <name type="scientific">Chlamydomonas eustigma</name>
    <dbReference type="NCBI Taxonomy" id="1157962"/>
    <lineage>
        <taxon>Eukaryota</taxon>
        <taxon>Viridiplantae</taxon>
        <taxon>Chlorophyta</taxon>
        <taxon>core chlorophytes</taxon>
        <taxon>Chlorophyceae</taxon>
        <taxon>CS clade</taxon>
        <taxon>Chlamydomonadales</taxon>
        <taxon>Chlamydomonadaceae</taxon>
        <taxon>Chlamydomonas</taxon>
    </lineage>
</organism>
<sequence length="363" mass="40477">MSSDFLQCLVANVERVAEIVLALEGARICPKPKRHSKNNAYNEGCMQILWEVLWKAGCEVGVTHSVSSKGVLFVSSLFKITNCRSWKSETVKVVTLVTSNNNVLYSDNICEQLLQVLRPALFRSMVHPANYVDTNEGSTFDGRASKETVCQNTAKRKVYTCQGCRQPGHCITHCCPQRLQVSPVIAGGVSPPHDVSALNQRDVPMETVPNAIDETAVTAVEIEDELDDANCKNLMYSCVFKDPQDITFSNHFATKYAKWNEDEANMLHSMYCCAFICGVTDWGGQSANQAGFRMVDPVKTNPARPDEDVPDALQVANSGPSADEANDVREAAKDEHVPLYTLSNYRLRQHMQCEDTMKNQKWW</sequence>
<evidence type="ECO:0000313" key="3">
    <source>
        <dbReference type="Proteomes" id="UP000232323"/>
    </source>
</evidence>
<evidence type="ECO:0000256" key="1">
    <source>
        <dbReference type="SAM" id="MobiDB-lite"/>
    </source>
</evidence>
<name>A0A250XMN4_9CHLO</name>
<comment type="caution">
    <text evidence="2">The sequence shown here is derived from an EMBL/GenBank/DDBJ whole genome shotgun (WGS) entry which is preliminary data.</text>
</comment>
<keyword evidence="3" id="KW-1185">Reference proteome</keyword>
<dbReference type="Proteomes" id="UP000232323">
    <property type="component" value="Unassembled WGS sequence"/>
</dbReference>
<feature type="region of interest" description="Disordered" evidence="1">
    <location>
        <begin position="297"/>
        <end position="330"/>
    </location>
</feature>
<evidence type="ECO:0000313" key="2">
    <source>
        <dbReference type="EMBL" id="GAX84355.1"/>
    </source>
</evidence>
<protein>
    <submittedName>
        <fullName evidence="2">Uncharacterized protein</fullName>
    </submittedName>
</protein>
<proteinExistence type="predicted"/>
<gene>
    <name evidence="2" type="ORF">CEUSTIGMA_g11777.t1</name>
</gene>